<dbReference type="Proteomes" id="UP000000496">
    <property type="component" value="Chromosome gsn.131"/>
</dbReference>
<reference evidence="1 2" key="2">
    <citation type="journal article" date="2011" name="Mol. Biol. Evol.">
        <title>Unity in variety--the pan-genome of the Chlamydiae.</title>
        <authorList>
            <person name="Collingro A."/>
            <person name="Tischler P."/>
            <person name="Weinmaier T."/>
            <person name="Penz T."/>
            <person name="Heinz E."/>
            <person name="Brunham R.C."/>
            <person name="Read T.D."/>
            <person name="Bavoil P.M."/>
            <person name="Sachse K."/>
            <person name="Kahane S."/>
            <person name="Friedman M.G."/>
            <person name="Rattei T."/>
            <person name="Myers G.S."/>
            <person name="Horn M."/>
        </authorList>
    </citation>
    <scope>NUCLEOTIDE SEQUENCE [LARGE SCALE GENOMIC DNA]</scope>
    <source>
        <strain evidence="2">ATCC VR-1471 / Z</strain>
    </source>
</reference>
<dbReference type="HOGENOM" id="CLU_811096_0_0_0"/>
<dbReference type="EMBL" id="FR872582">
    <property type="protein sequence ID" value="CCB89128.1"/>
    <property type="molecule type" value="Genomic_DNA"/>
</dbReference>
<dbReference type="AlphaFoldDB" id="F8L8J6"/>
<organism evidence="1 2">
    <name type="scientific">Simkania negevensis (strain ATCC VR-1471 / DSM 27360 / Z)</name>
    <dbReference type="NCBI Taxonomy" id="331113"/>
    <lineage>
        <taxon>Bacteria</taxon>
        <taxon>Pseudomonadati</taxon>
        <taxon>Chlamydiota</taxon>
        <taxon>Chlamydiia</taxon>
        <taxon>Parachlamydiales</taxon>
        <taxon>Simkaniaceae</taxon>
        <taxon>Simkania</taxon>
    </lineage>
</organism>
<accession>F8L8J6</accession>
<dbReference type="KEGG" id="sng:SNE_A12510"/>
<protein>
    <submittedName>
        <fullName evidence="1">Uncharacterized protein</fullName>
    </submittedName>
</protein>
<gene>
    <name evidence="1" type="ordered locus">SNE_A12510</name>
</gene>
<dbReference type="RefSeq" id="WP_013943595.1">
    <property type="nucleotide sequence ID" value="NC_015713.1"/>
</dbReference>
<reference key="1">
    <citation type="journal article" date="2011" name="Mol. Biol. Evol.">
        <title>Unity in variety -- the pan-genome of the Chlamydiae.</title>
        <authorList>
            <person name="Collingro A."/>
            <person name="Tischler P."/>
            <person name="Weinmaier T."/>
            <person name="Penz T."/>
            <person name="Heinz E."/>
            <person name="Brunham R.C."/>
            <person name="Read T.D."/>
            <person name="Bavoil P.M."/>
            <person name="Sachse K."/>
            <person name="Kahane S."/>
            <person name="Friedman M.G."/>
            <person name="Rattei T."/>
            <person name="Myers G.S.A."/>
            <person name="Horn M."/>
        </authorList>
    </citation>
    <scope>NUCLEOTIDE SEQUENCE</scope>
    <source>
        <strain>Z</strain>
    </source>
</reference>
<keyword evidence="2" id="KW-1185">Reference proteome</keyword>
<evidence type="ECO:0000313" key="1">
    <source>
        <dbReference type="EMBL" id="CCB89128.1"/>
    </source>
</evidence>
<sequence>MKCREELLTIRRERQEELHEYSSILSAFSFDSKNLLRRRYNLLTLELPHKTDTLSVNEAWVSDYLLREFENSSERSLSEKEKFNRKVRNRFPERDQKNYKNEENLYQQRCWINKFESLDLKIENISYDSDGRATRELKTISDDDMESSIVRKEVIKEFIKGCRKEGSKRVQTSLCKQFLKRESRSNKVFVQEADIVAAIKFGRVCCSSEMAKLYEYLENRCLLKGKEEYYKNLCETRLLLYVPKGIPTLKTIKLSDIDIRSKVIKVGDEVYSVPETFIRLAKSLYRPTQFIFKSTNDQIFKLVARAVKKADLLKDITPKLIRQCLSHVYFENGLNLDLLPRR</sequence>
<proteinExistence type="predicted"/>
<evidence type="ECO:0000313" key="2">
    <source>
        <dbReference type="Proteomes" id="UP000000496"/>
    </source>
</evidence>
<name>F8L8J6_SIMNZ</name>